<dbReference type="Gene3D" id="3.40.50.300">
    <property type="entry name" value="P-loop containing nucleotide triphosphate hydrolases"/>
    <property type="match status" value="1"/>
</dbReference>
<evidence type="ECO:0000313" key="1">
    <source>
        <dbReference type="EMBL" id="OEG75811.1"/>
    </source>
</evidence>
<evidence type="ECO:0000313" key="2">
    <source>
        <dbReference type="Proteomes" id="UP000095230"/>
    </source>
</evidence>
<dbReference type="STRING" id="23.BEL05_16440"/>
<dbReference type="OrthoDB" id="9811176at2"/>
<name>A0A1E5IZ12_SHECO</name>
<reference evidence="1 2" key="1">
    <citation type="submission" date="2016-07" db="EMBL/GenBank/DDBJ databases">
        <title>Whole-genome of two Shewanella species isolated from a digestive organ of sea cucumber Apostichopus japonicus Selenka 1867.</title>
        <authorList>
            <person name="Hong H.-H."/>
            <person name="Choi H."/>
            <person name="Cheon S."/>
            <person name="Oh J.-S."/>
            <person name="Lee H.-G."/>
            <person name="Park C."/>
        </authorList>
    </citation>
    <scope>NUCLEOTIDE SEQUENCE [LARGE SCALE GENOMIC DNA]</scope>
    <source>
        <strain evidence="1 2">CSB03KR</strain>
    </source>
</reference>
<organism evidence="1 2">
    <name type="scientific">Shewanella colwelliana</name>
    <name type="common">Alteromonas colwelliana</name>
    <dbReference type="NCBI Taxonomy" id="23"/>
    <lineage>
        <taxon>Bacteria</taxon>
        <taxon>Pseudomonadati</taxon>
        <taxon>Pseudomonadota</taxon>
        <taxon>Gammaproteobacteria</taxon>
        <taxon>Alteromonadales</taxon>
        <taxon>Shewanellaceae</taxon>
        <taxon>Shewanella</taxon>
    </lineage>
</organism>
<protein>
    <recommendedName>
        <fullName evidence="3">Recombinase RecA</fullName>
    </recommendedName>
</protein>
<dbReference type="InterPro" id="IPR047610">
    <property type="entry name" value="ImuA_translesion"/>
</dbReference>
<dbReference type="RefSeq" id="WP_069669954.1">
    <property type="nucleotide sequence ID" value="NZ_JBHOHD010000015.1"/>
</dbReference>
<dbReference type="NCBIfam" id="NF033429">
    <property type="entry name" value="ImuA_translesion"/>
    <property type="match status" value="1"/>
</dbReference>
<evidence type="ECO:0008006" key="3">
    <source>
        <dbReference type="Google" id="ProtNLM"/>
    </source>
</evidence>
<gene>
    <name evidence="1" type="ORF">BEL05_16440</name>
</gene>
<dbReference type="AlphaFoldDB" id="A0A1E5IZ12"/>
<proteinExistence type="predicted"/>
<dbReference type="EMBL" id="MCBT01000001">
    <property type="protein sequence ID" value="OEG75811.1"/>
    <property type="molecule type" value="Genomic_DNA"/>
</dbReference>
<accession>A0A1E5IZ12</accession>
<comment type="caution">
    <text evidence="1">The sequence shown here is derived from an EMBL/GenBank/DDBJ whole genome shotgun (WGS) entry which is preliminary data.</text>
</comment>
<sequence>MAALEQNVNLAGASQSRLELLLERDDLWRGDAQHSVAGVDTGFAGLNQHLFNGGWPPSGLCELFQSSEGVGELSVLLPLIAKIIPSNPLKTTAIEGGAWVSFVAPKHIIYPESLSMQGIDVSRLLWIDTADRKEQLWALEQILTSGASPLVLCWLDKLSVTEARRLQLASEKGTSLCVCYLPQSALQQAHPVQLRLLLNRVGATSQGADLSTNVSIIKRRGGWPVADFELPLLPPFMAQSFAFDGIVMPAAASMANDNNVLQGPWSA</sequence>
<dbReference type="Proteomes" id="UP000095230">
    <property type="component" value="Unassembled WGS sequence"/>
</dbReference>
<dbReference type="SUPFAM" id="SSF52540">
    <property type="entry name" value="P-loop containing nucleoside triphosphate hydrolases"/>
    <property type="match status" value="1"/>
</dbReference>
<dbReference type="InterPro" id="IPR027417">
    <property type="entry name" value="P-loop_NTPase"/>
</dbReference>